<comment type="similarity">
    <text evidence="5">Belongs to the glycosyltransferase 23 family.</text>
</comment>
<reference evidence="9" key="1">
    <citation type="submission" date="2014-07" db="EMBL/GenBank/DDBJ databases">
        <authorList>
            <person name="Martin A.A"/>
            <person name="De Silva N."/>
        </authorList>
    </citation>
    <scope>NUCLEOTIDE SEQUENCE</scope>
</reference>
<keyword evidence="6" id="KW-0472">Membrane</keyword>
<dbReference type="Pfam" id="PF19745">
    <property type="entry name" value="FUT8_N_cat"/>
    <property type="match status" value="1"/>
</dbReference>
<dbReference type="PANTHER" id="PTHR13132:SF29">
    <property type="entry name" value="ALPHA-(1,6)-FUCOSYLTRANSFERASE"/>
    <property type="match status" value="1"/>
</dbReference>
<evidence type="ECO:0000313" key="9">
    <source>
        <dbReference type="Proteomes" id="UP000035680"/>
    </source>
</evidence>
<feature type="region of interest" description="Important for donor substrate binding" evidence="5">
    <location>
        <begin position="358"/>
        <end position="359"/>
    </location>
</feature>
<evidence type="ECO:0000259" key="8">
    <source>
        <dbReference type="PROSITE" id="PS51659"/>
    </source>
</evidence>
<keyword evidence="9" id="KW-1185">Reference proteome</keyword>
<dbReference type="CDD" id="cd11300">
    <property type="entry name" value="Fut8_like"/>
    <property type="match status" value="1"/>
</dbReference>
<organism evidence="9 10">
    <name type="scientific">Strongyloides venezuelensis</name>
    <name type="common">Threadworm</name>
    <dbReference type="NCBI Taxonomy" id="75913"/>
    <lineage>
        <taxon>Eukaryota</taxon>
        <taxon>Metazoa</taxon>
        <taxon>Ecdysozoa</taxon>
        <taxon>Nematoda</taxon>
        <taxon>Chromadorea</taxon>
        <taxon>Rhabditida</taxon>
        <taxon>Tylenchina</taxon>
        <taxon>Panagrolaimomorpha</taxon>
        <taxon>Strongyloidoidea</taxon>
        <taxon>Strongyloididae</taxon>
        <taxon>Strongyloides</taxon>
    </lineage>
</organism>
<evidence type="ECO:0000256" key="6">
    <source>
        <dbReference type="SAM" id="Phobius"/>
    </source>
</evidence>
<evidence type="ECO:0000256" key="1">
    <source>
        <dbReference type="ARBA" id="ARBA00022443"/>
    </source>
</evidence>
<dbReference type="PANTHER" id="PTHR13132">
    <property type="entry name" value="ALPHA- 1,6 -FUCOSYLTRANSFERASE"/>
    <property type="match status" value="1"/>
</dbReference>
<evidence type="ECO:0000313" key="10">
    <source>
        <dbReference type="WBParaSite" id="SVE_0283100.1"/>
    </source>
</evidence>
<dbReference type="PROSITE" id="PS50002">
    <property type="entry name" value="SH3"/>
    <property type="match status" value="1"/>
</dbReference>
<dbReference type="InterPro" id="IPR001452">
    <property type="entry name" value="SH3_domain"/>
</dbReference>
<evidence type="ECO:0000259" key="7">
    <source>
        <dbReference type="PROSITE" id="PS50002"/>
    </source>
</evidence>
<keyword evidence="3 5" id="KW-0808">Transferase</keyword>
<feature type="domain" description="SH3" evidence="7">
    <location>
        <begin position="497"/>
        <end position="559"/>
    </location>
</feature>
<name>A0A0K0F205_STRVS</name>
<evidence type="ECO:0000256" key="4">
    <source>
        <dbReference type="PROSITE-ProRule" id="PRU00192"/>
    </source>
</evidence>
<sequence>MRYITRQLVLILFIIFIFIFASYFKLTTENVFSVGNKDFTKMELANNLKRALSASEELLKENIELRNIISEFIDSKAKGFVKDNEENKVKKEIIDENILNSSNNNHYTANHEALLKEAIRNTREMYFFVKASLSSINDKALQNDATDRLLSLNVDIKRLYKDGSLWRSRELKKLSNFIQERIYTLQNPENCDKSKFVLCNLDKGCGFGCQLHHVAFCFYMALGTNRTLLFDKDGDEWRYSKKGWKSVFQPISKCSYEKNAKNKPTATWSGVRGTRSDDVVIRIPIIDYISPKPNFVPLTLPEELSSKMIELHSFPTAYFTGQILKYAMRHNDEFEKKFSKFVEEVPFEKSPIVGIHVRRTDKIGTEASFHDVKEYMNHAEIFFREKEIEMETQISRKVFIATDDSTVIDDLRKKYPNYTFYGDENVANNAGVGKRYEDDSLHGIIKDIRFLSKCSFIIGTFSSQVSRMAYELMQVESQDDAGYNYASIDDVYYFGGQQAHNLRAIKSHKALTKEEISFEKDSLIGIAGNHWNGWSKGALVGGNHETGLFPSYKVVEDWKTAEMSIFKGFV</sequence>
<keyword evidence="6" id="KW-0812">Transmembrane</keyword>
<dbReference type="InterPro" id="IPR045573">
    <property type="entry name" value="Fut8_N_cat"/>
</dbReference>
<keyword evidence="6" id="KW-1133">Transmembrane helix</keyword>
<evidence type="ECO:0000256" key="5">
    <source>
        <dbReference type="PROSITE-ProRule" id="PRU00992"/>
    </source>
</evidence>
<evidence type="ECO:0000256" key="3">
    <source>
        <dbReference type="ARBA" id="ARBA00022679"/>
    </source>
</evidence>
<dbReference type="SUPFAM" id="SSF50044">
    <property type="entry name" value="SH3-domain"/>
    <property type="match status" value="1"/>
</dbReference>
<proteinExistence type="inferred from homology"/>
<evidence type="ECO:0000256" key="2">
    <source>
        <dbReference type="ARBA" id="ARBA00022676"/>
    </source>
</evidence>
<dbReference type="PROSITE" id="PS51659">
    <property type="entry name" value="GT23"/>
    <property type="match status" value="1"/>
</dbReference>
<feature type="domain" description="GT23" evidence="8">
    <location>
        <begin position="193"/>
        <end position="488"/>
    </location>
</feature>
<reference evidence="10" key="2">
    <citation type="submission" date="2015-08" db="UniProtKB">
        <authorList>
            <consortium name="WormBaseParasite"/>
        </authorList>
    </citation>
    <scope>IDENTIFICATION</scope>
</reference>
<dbReference type="GO" id="GO:0006487">
    <property type="term" value="P:protein N-linked glycosylation"/>
    <property type="evidence" value="ECO:0007669"/>
    <property type="project" value="TreeGrafter"/>
</dbReference>
<dbReference type="Gene3D" id="3.40.50.11350">
    <property type="match status" value="1"/>
</dbReference>
<dbReference type="WBParaSite" id="SVE_0283100.1">
    <property type="protein sequence ID" value="SVE_0283100.1"/>
    <property type="gene ID" value="SVE_0283100"/>
</dbReference>
<dbReference type="AlphaFoldDB" id="A0A0K0F205"/>
<dbReference type="STRING" id="75913.A0A0K0F205"/>
<feature type="transmembrane region" description="Helical" evidence="6">
    <location>
        <begin position="7"/>
        <end position="24"/>
    </location>
</feature>
<protein>
    <submittedName>
        <fullName evidence="10">Alpha-(1,6)-fucosyltransferase (inferred by orthology to a human protein)</fullName>
    </submittedName>
</protein>
<dbReference type="Gene3D" id="2.30.30.40">
    <property type="entry name" value="SH3 Domains"/>
    <property type="match status" value="1"/>
</dbReference>
<accession>A0A0K0F205</accession>
<dbReference type="GO" id="GO:0046921">
    <property type="term" value="F:alpha-(1-&gt;6)-fucosyltransferase activity"/>
    <property type="evidence" value="ECO:0007669"/>
    <property type="project" value="TreeGrafter"/>
</dbReference>
<dbReference type="InterPro" id="IPR027350">
    <property type="entry name" value="GT23_dom"/>
</dbReference>
<keyword evidence="2 5" id="KW-0328">Glycosyltransferase</keyword>
<keyword evidence="1 4" id="KW-0728">SH3 domain</keyword>
<dbReference type="Proteomes" id="UP000035680">
    <property type="component" value="Unassembled WGS sequence"/>
</dbReference>
<dbReference type="InterPro" id="IPR036028">
    <property type="entry name" value="SH3-like_dom_sf"/>
</dbReference>